<dbReference type="GO" id="GO:0003825">
    <property type="term" value="F:alpha,alpha-trehalose-phosphate synthase (UDP-forming) activity"/>
    <property type="evidence" value="ECO:0007669"/>
    <property type="project" value="TreeGrafter"/>
</dbReference>
<dbReference type="STRING" id="1798500.A3C21_01595"/>
<sequence length="737" mass="82570">MALIVSIAVISVGVVVLAFTFFQVQDERATLVADLQYRTHLLADGLKESIEPSFANYSTSTLQGIVDRFANRERLVGLALYDSEANLIVASEDLPSQAGARASLAARVMDQDEVAGEFVNTERGSTYLFVEPLHQGERVIGAFAVVQNAGYIDEAVADIWRESAVRILVQVVVFSMIVIALIWWLFFRRLRAFADLVRSVRQGRGTLVEAEGADTFFFPLASEISKLSSSLRQARSAASEEARMRLEKLDSPWTAERLQEFIKAHLRGRPIYVVSSREPYVHEKVGRKEVKWSVPASGLVTALEPVMAACGGTWLAHGSGSADKQTADASGKLRVPPDDPKYTLKRVWLSREEAGHSRFSNEALWPLAHMAHTRPVFRDEDWHAYRRVNGKFARELLKEIKTIQRPLILVQDFHFTLLPAMIKASRPDAQVALFWHIPWPSAELFSICPSRREILEGMLGADVIGFHTQQYCNNFMDTVAKLIEARVDLEHFSITRAGHVAHIKPFPISIAFTDGEEEGAQGGEPDKAVLRELGIRTDLVGLGVDRLDYTKGILERFKALEFLFDLHPEYLEKFTFLQIAPVSRGTLKKYQEYSEEVTAEAERVNARFGRGGWRPIVLEKRHFTHKELTALYRLAGVCLITPLHDGMNLVAKEFVAARGDEAGVLILSQMTGASRELKGAIAINPYSAEETAEALHEALQMPKTEQHRRMKAMRDAVKNYNVYRWSAELIKAVSSLG</sequence>
<dbReference type="PANTHER" id="PTHR10788:SF106">
    <property type="entry name" value="BCDNA.GH08860"/>
    <property type="match status" value="1"/>
</dbReference>
<dbReference type="Gene3D" id="3.40.50.2000">
    <property type="entry name" value="Glycogen Phosphorylase B"/>
    <property type="match status" value="2"/>
</dbReference>
<evidence type="ECO:0000313" key="3">
    <source>
        <dbReference type="EMBL" id="OGG67574.1"/>
    </source>
</evidence>
<keyword evidence="2" id="KW-0812">Transmembrane</keyword>
<evidence type="ECO:0000256" key="1">
    <source>
        <dbReference type="ARBA" id="ARBA00008799"/>
    </source>
</evidence>
<feature type="transmembrane region" description="Helical" evidence="2">
    <location>
        <begin position="167"/>
        <end position="187"/>
    </location>
</feature>
<dbReference type="InterPro" id="IPR001830">
    <property type="entry name" value="Glyco_trans_20"/>
</dbReference>
<dbReference type="AlphaFoldDB" id="A0A1F6E1K2"/>
<dbReference type="GO" id="GO:0005992">
    <property type="term" value="P:trehalose biosynthetic process"/>
    <property type="evidence" value="ECO:0007669"/>
    <property type="project" value="InterPro"/>
</dbReference>
<dbReference type="PANTHER" id="PTHR10788">
    <property type="entry name" value="TREHALOSE-6-PHOSPHATE SYNTHASE"/>
    <property type="match status" value="1"/>
</dbReference>
<comment type="similarity">
    <text evidence="1">Belongs to the glycosyltransferase 20 family.</text>
</comment>
<protein>
    <submittedName>
        <fullName evidence="3">Uncharacterized protein</fullName>
    </submittedName>
</protein>
<keyword evidence="2" id="KW-0472">Membrane</keyword>
<comment type="caution">
    <text evidence="3">The sequence shown here is derived from an EMBL/GenBank/DDBJ whole genome shotgun (WGS) entry which is preliminary data.</text>
</comment>
<accession>A0A1F6E1K2</accession>
<dbReference type="Proteomes" id="UP000178572">
    <property type="component" value="Unassembled WGS sequence"/>
</dbReference>
<gene>
    <name evidence="3" type="ORF">A3C21_01595</name>
</gene>
<keyword evidence="2" id="KW-1133">Transmembrane helix</keyword>
<proteinExistence type="inferred from homology"/>
<reference evidence="3 4" key="1">
    <citation type="journal article" date="2016" name="Nat. Commun.">
        <title>Thousands of microbial genomes shed light on interconnected biogeochemical processes in an aquifer system.</title>
        <authorList>
            <person name="Anantharaman K."/>
            <person name="Brown C.T."/>
            <person name="Hug L.A."/>
            <person name="Sharon I."/>
            <person name="Castelle C.J."/>
            <person name="Probst A.J."/>
            <person name="Thomas B.C."/>
            <person name="Singh A."/>
            <person name="Wilkins M.J."/>
            <person name="Karaoz U."/>
            <person name="Brodie E.L."/>
            <person name="Williams K.H."/>
            <person name="Hubbard S.S."/>
            <person name="Banfield J.F."/>
        </authorList>
    </citation>
    <scope>NUCLEOTIDE SEQUENCE [LARGE SCALE GENOMIC DNA]</scope>
</reference>
<name>A0A1F6E1K2_9BACT</name>
<dbReference type="EMBL" id="MFLN01000005">
    <property type="protein sequence ID" value="OGG67574.1"/>
    <property type="molecule type" value="Genomic_DNA"/>
</dbReference>
<evidence type="ECO:0000313" key="4">
    <source>
        <dbReference type="Proteomes" id="UP000178572"/>
    </source>
</evidence>
<evidence type="ECO:0000256" key="2">
    <source>
        <dbReference type="SAM" id="Phobius"/>
    </source>
</evidence>
<dbReference type="SUPFAM" id="SSF53756">
    <property type="entry name" value="UDP-Glycosyltransferase/glycogen phosphorylase"/>
    <property type="match status" value="1"/>
</dbReference>
<dbReference type="Pfam" id="PF00982">
    <property type="entry name" value="Glyco_transf_20"/>
    <property type="match status" value="1"/>
</dbReference>
<organism evidence="3 4">
    <name type="scientific">Candidatus Kaiserbacteria bacterium RIFCSPHIGHO2_02_FULL_59_21</name>
    <dbReference type="NCBI Taxonomy" id="1798500"/>
    <lineage>
        <taxon>Bacteria</taxon>
        <taxon>Candidatus Kaiseribacteriota</taxon>
    </lineage>
</organism>
<dbReference type="CDD" id="cd03788">
    <property type="entry name" value="GT20_TPS"/>
    <property type="match status" value="1"/>
</dbReference>